<dbReference type="InterPro" id="IPR036812">
    <property type="entry name" value="NAD(P)_OxRdtase_dom_sf"/>
</dbReference>
<protein>
    <submittedName>
        <fullName evidence="2">D-threo-aldose 1-dehydrogenase</fullName>
    </submittedName>
</protein>
<reference evidence="3" key="1">
    <citation type="submission" date="2016-10" db="EMBL/GenBank/DDBJ databases">
        <authorList>
            <person name="Varghese N."/>
            <person name="Submissions S."/>
        </authorList>
    </citation>
    <scope>NUCLEOTIDE SEQUENCE [LARGE SCALE GENOMIC DNA]</scope>
    <source>
        <strain evidence="3">DSM 23920</strain>
    </source>
</reference>
<sequence length="338" mass="37856">MSAALLMNGQPFPRLIFGTSGLGNLFTAVDYQEKYNIVEACIAHSPGLTVFDSAGKYGAGLALETLGTVLKELGTSPNNIVISNKLGWYRTELKTPEPTFEPGVWKALKHDAVQRISYNGIIECFEQGNELLGAYLPQLVSVHDPDEYLAKAKDEKHWMQLYDDILQAYQALFDLKAKGLVAAVGVGAKDWTILKRISQDINLDWMMIANSLTVFTHPPALLQFIAEQSSKGVHIINSAVYHSGFLLGSEYFDYRKLDPSRQEDKPYFEWREKFNNLCESNGIRPVEACLQFGLNVPGVKSVAVNTTKANRVKENYDLVNKEIPHSFWDQMKAEGLMK</sequence>
<organism evidence="2 3">
    <name type="scientific">Chitinophaga terrae</name>
    <name type="common">ex Kim and Jung 2007</name>
    <dbReference type="NCBI Taxonomy" id="408074"/>
    <lineage>
        <taxon>Bacteria</taxon>
        <taxon>Pseudomonadati</taxon>
        <taxon>Bacteroidota</taxon>
        <taxon>Chitinophagia</taxon>
        <taxon>Chitinophagales</taxon>
        <taxon>Chitinophagaceae</taxon>
        <taxon>Chitinophaga</taxon>
    </lineage>
</organism>
<dbReference type="AlphaFoldDB" id="A0A1H3YX91"/>
<gene>
    <name evidence="2" type="ORF">SAMN05660909_00996</name>
</gene>
<keyword evidence="3" id="KW-1185">Reference proteome</keyword>
<dbReference type="Pfam" id="PF00248">
    <property type="entry name" value="Aldo_ket_red"/>
    <property type="match status" value="1"/>
</dbReference>
<evidence type="ECO:0000313" key="2">
    <source>
        <dbReference type="EMBL" id="SEA15664.1"/>
    </source>
</evidence>
<proteinExistence type="predicted"/>
<dbReference type="EMBL" id="FNRL01000003">
    <property type="protein sequence ID" value="SEA15664.1"/>
    <property type="molecule type" value="Genomic_DNA"/>
</dbReference>
<dbReference type="GO" id="GO:0005829">
    <property type="term" value="C:cytosol"/>
    <property type="evidence" value="ECO:0007669"/>
    <property type="project" value="TreeGrafter"/>
</dbReference>
<feature type="domain" description="NADP-dependent oxidoreductase" evidence="1">
    <location>
        <begin position="14"/>
        <end position="332"/>
    </location>
</feature>
<dbReference type="STRING" id="408074.SAMN05660909_00996"/>
<evidence type="ECO:0000313" key="3">
    <source>
        <dbReference type="Proteomes" id="UP000199656"/>
    </source>
</evidence>
<dbReference type="InterPro" id="IPR023210">
    <property type="entry name" value="NADP_OxRdtase_dom"/>
</dbReference>
<dbReference type="PANTHER" id="PTHR42686">
    <property type="entry name" value="GH17980P-RELATED"/>
    <property type="match status" value="1"/>
</dbReference>
<dbReference type="GO" id="GO:0016491">
    <property type="term" value="F:oxidoreductase activity"/>
    <property type="evidence" value="ECO:0007669"/>
    <property type="project" value="InterPro"/>
</dbReference>
<dbReference type="RefSeq" id="WP_225889509.1">
    <property type="nucleotide sequence ID" value="NZ_BKAT01000002.1"/>
</dbReference>
<dbReference type="Proteomes" id="UP000199656">
    <property type="component" value="Unassembled WGS sequence"/>
</dbReference>
<dbReference type="Gene3D" id="3.20.20.100">
    <property type="entry name" value="NADP-dependent oxidoreductase domain"/>
    <property type="match status" value="1"/>
</dbReference>
<accession>A0A1H3YX91</accession>
<dbReference type="InterPro" id="IPR020471">
    <property type="entry name" value="AKR"/>
</dbReference>
<name>A0A1H3YX91_9BACT</name>
<dbReference type="SUPFAM" id="SSF51430">
    <property type="entry name" value="NAD(P)-linked oxidoreductase"/>
    <property type="match status" value="1"/>
</dbReference>
<dbReference type="PANTHER" id="PTHR42686:SF1">
    <property type="entry name" value="GH17980P-RELATED"/>
    <property type="match status" value="1"/>
</dbReference>
<dbReference type="CDD" id="cd19152">
    <property type="entry name" value="AKR_AKR15A"/>
    <property type="match status" value="1"/>
</dbReference>
<evidence type="ECO:0000259" key="1">
    <source>
        <dbReference type="Pfam" id="PF00248"/>
    </source>
</evidence>